<keyword evidence="1" id="KW-0472">Membrane</keyword>
<dbReference type="EMBL" id="LKAJ02000001">
    <property type="protein sequence ID" value="MCS5711635.1"/>
    <property type="molecule type" value="Genomic_DNA"/>
</dbReference>
<reference evidence="3" key="3">
    <citation type="submission" date="2021-06" db="EMBL/GenBank/DDBJ databases">
        <title>Genomic Description and Analysis of Intracellular Bacteria, Candidatus Berkiella cookevillensis and Candidatus Berkiella aquae.</title>
        <authorList>
            <person name="Kidane D.T."/>
            <person name="Mehari Y.T."/>
            <person name="Rice F.C."/>
            <person name="Arivett B.A."/>
            <person name="Farone A.L."/>
            <person name="Berk S.G."/>
            <person name="Farone M.B."/>
        </authorList>
    </citation>
    <scope>NUCLEOTIDE SEQUENCE</scope>
    <source>
        <strain evidence="3">HT99</strain>
    </source>
</reference>
<dbReference type="EMBL" id="LKAJ01000018">
    <property type="protein sequence ID" value="KRG18915.1"/>
    <property type="molecule type" value="Genomic_DNA"/>
</dbReference>
<evidence type="ECO:0000313" key="3">
    <source>
        <dbReference type="EMBL" id="MCS5711635.1"/>
    </source>
</evidence>
<keyword evidence="1" id="KW-1133">Transmembrane helix</keyword>
<protein>
    <submittedName>
        <fullName evidence="2">Uncharacterized protein</fullName>
    </submittedName>
</protein>
<feature type="transmembrane region" description="Helical" evidence="1">
    <location>
        <begin position="20"/>
        <end position="39"/>
    </location>
</feature>
<reference evidence="2" key="1">
    <citation type="submission" date="2015-09" db="EMBL/GenBank/DDBJ databases">
        <title>Draft Genome Sequences of Two Novel Amoeba-resistant Intranuclear Bacteria, Candidatus Berkiella cookevillensis and Candidatus Berkiella aquae.</title>
        <authorList>
            <person name="Mehari Y.T."/>
            <person name="Arivett B.A."/>
            <person name="Farone A.L."/>
            <person name="Gunderson J.H."/>
            <person name="Farone M.B."/>
        </authorList>
    </citation>
    <scope>NUCLEOTIDE SEQUENCE [LARGE SCALE GENOMIC DNA]</scope>
    <source>
        <strain evidence="2">HT99</strain>
    </source>
</reference>
<organism evidence="2">
    <name type="scientific">Candidatus Berkiella aquae</name>
    <dbReference type="NCBI Taxonomy" id="295108"/>
    <lineage>
        <taxon>Bacteria</taxon>
        <taxon>Pseudomonadati</taxon>
        <taxon>Pseudomonadota</taxon>
        <taxon>Gammaproteobacteria</taxon>
        <taxon>Candidatus Berkiellales</taxon>
        <taxon>Candidatus Berkiellaceae</taxon>
        <taxon>Candidatus Berkiella</taxon>
    </lineage>
</organism>
<comment type="caution">
    <text evidence="2">The sequence shown here is derived from an EMBL/GenBank/DDBJ whole genome shotgun (WGS) entry which is preliminary data.</text>
</comment>
<keyword evidence="4" id="KW-1185">Reference proteome</keyword>
<gene>
    <name evidence="3" type="ORF">HT99x_009310</name>
    <name evidence="2" type="ORF">HT99x_02905</name>
</gene>
<evidence type="ECO:0000313" key="4">
    <source>
        <dbReference type="Proteomes" id="UP000051497"/>
    </source>
</evidence>
<proteinExistence type="predicted"/>
<dbReference type="AlphaFoldDB" id="A0A0Q9YSJ8"/>
<dbReference type="Proteomes" id="UP000051497">
    <property type="component" value="Unassembled WGS sequence"/>
</dbReference>
<accession>A0A0Q9YSJ8</accession>
<dbReference type="RefSeq" id="WP_075067494.1">
    <property type="nucleotide sequence ID" value="NZ_LKAJ02000001.1"/>
</dbReference>
<dbReference type="OrthoDB" id="5652338at2"/>
<evidence type="ECO:0000256" key="1">
    <source>
        <dbReference type="SAM" id="Phobius"/>
    </source>
</evidence>
<evidence type="ECO:0000313" key="2">
    <source>
        <dbReference type="EMBL" id="KRG18915.1"/>
    </source>
</evidence>
<name>A0A0Q9YSJ8_9GAMM</name>
<sequence>MDVILVYLFATVDLLLVEYPFITICLVALVSTAIASKIFNNKPANKQLLQQLENTLKCFETYGCSDAPRFPLCIAQDKRNEILTRYANIPAHKLRYEAEANKSAAIAPGKHYNDFLIKKLALLIDKANSGCCTTLAICAVHKLLKLIDEDLPGHRIEMVTSSHGMGSHCFIIFNRAGIENLDLIGDEPNISAWGTNFLIIDPWAQSLGHGSGVYTHENYPFQYYLTNLTQTYDSWVDHQIPTTSLSRSSIV</sequence>
<reference evidence="3" key="2">
    <citation type="journal article" date="2016" name="Genome Announc.">
        <title>Draft Genome Sequences of Two Novel Amoeba-Resistant Intranuclear Bacteria, 'Candidatus Berkiella cookevillensis' and 'Candidatus Berkiella aquae'.</title>
        <authorList>
            <person name="Mehari Y.T."/>
            <person name="Arivett B.A."/>
            <person name="Farone A.L."/>
            <person name="Gunderson J.H."/>
            <person name="Farone M.B."/>
        </authorList>
    </citation>
    <scope>NUCLEOTIDE SEQUENCE</scope>
    <source>
        <strain evidence="3">HT99</strain>
    </source>
</reference>
<keyword evidence="1" id="KW-0812">Transmembrane</keyword>